<feature type="transmembrane region" description="Helical" evidence="5">
    <location>
        <begin position="76"/>
        <end position="93"/>
    </location>
</feature>
<dbReference type="EMBL" id="MLJW01000087">
    <property type="protein sequence ID" value="OIR01161.1"/>
    <property type="molecule type" value="Genomic_DNA"/>
</dbReference>
<evidence type="ECO:0000256" key="4">
    <source>
        <dbReference type="ARBA" id="ARBA00023136"/>
    </source>
</evidence>
<keyword evidence="3 5" id="KW-1133">Transmembrane helix</keyword>
<comment type="caution">
    <text evidence="6">The sequence shown here is derived from an EMBL/GenBank/DDBJ whole genome shotgun (WGS) entry which is preliminary data.</text>
</comment>
<evidence type="ECO:0000256" key="2">
    <source>
        <dbReference type="ARBA" id="ARBA00022692"/>
    </source>
</evidence>
<proteinExistence type="predicted"/>
<dbReference type="PANTHER" id="PTHR43701:SF2">
    <property type="entry name" value="MEMBRANE TRANSPORTER PROTEIN YJNA-RELATED"/>
    <property type="match status" value="1"/>
</dbReference>
<evidence type="ECO:0000313" key="6">
    <source>
        <dbReference type="EMBL" id="OIR01161.1"/>
    </source>
</evidence>
<dbReference type="InterPro" id="IPR002781">
    <property type="entry name" value="TM_pro_TauE-like"/>
</dbReference>
<keyword evidence="4 5" id="KW-0472">Membrane</keyword>
<dbReference type="Pfam" id="PF01925">
    <property type="entry name" value="TauE"/>
    <property type="match status" value="1"/>
</dbReference>
<name>A0A1J5RYF2_9ZZZZ</name>
<reference evidence="6" key="1">
    <citation type="submission" date="2016-10" db="EMBL/GenBank/DDBJ databases">
        <title>Sequence of Gallionella enrichment culture.</title>
        <authorList>
            <person name="Poehlein A."/>
            <person name="Muehling M."/>
            <person name="Daniel R."/>
        </authorList>
    </citation>
    <scope>NUCLEOTIDE SEQUENCE</scope>
</reference>
<gene>
    <name evidence="6" type="ORF">GALL_167940</name>
</gene>
<feature type="transmembrane region" description="Helical" evidence="5">
    <location>
        <begin position="105"/>
        <end position="123"/>
    </location>
</feature>
<evidence type="ECO:0000256" key="1">
    <source>
        <dbReference type="ARBA" id="ARBA00004141"/>
    </source>
</evidence>
<dbReference type="InterPro" id="IPR051598">
    <property type="entry name" value="TSUP/Inactive_protease-like"/>
</dbReference>
<keyword evidence="2 5" id="KW-0812">Transmembrane</keyword>
<dbReference type="AlphaFoldDB" id="A0A1J5RYF2"/>
<feature type="transmembrane region" description="Helical" evidence="5">
    <location>
        <begin position="52"/>
        <end position="69"/>
    </location>
</feature>
<dbReference type="GO" id="GO:0016020">
    <property type="term" value="C:membrane"/>
    <property type="evidence" value="ECO:0007669"/>
    <property type="project" value="UniProtKB-SubCell"/>
</dbReference>
<evidence type="ECO:0000256" key="5">
    <source>
        <dbReference type="SAM" id="Phobius"/>
    </source>
</evidence>
<organism evidence="6">
    <name type="scientific">mine drainage metagenome</name>
    <dbReference type="NCBI Taxonomy" id="410659"/>
    <lineage>
        <taxon>unclassified sequences</taxon>
        <taxon>metagenomes</taxon>
        <taxon>ecological metagenomes</taxon>
    </lineage>
</organism>
<evidence type="ECO:0000256" key="3">
    <source>
        <dbReference type="ARBA" id="ARBA00022989"/>
    </source>
</evidence>
<dbReference type="PANTHER" id="PTHR43701">
    <property type="entry name" value="MEMBRANE TRANSPORTER PROTEIN MJ0441-RELATED"/>
    <property type="match status" value="1"/>
</dbReference>
<sequence length="144" mass="15479">MNLTIMMVVVLLLIGLFSGALSGMIGVGGGIVIVPALVFFLAFSQKEAQGTSLGILLLPVGILGVIQYYKQGQIDLRVVLIVSLAFLAGNYFGSKLALSLPDKTLKKIFAIILLIMAVKIFFFDSNKKEPVHTPISNNVENPKT</sequence>
<accession>A0A1J5RYF2</accession>
<comment type="subcellular location">
    <subcellularLocation>
        <location evidence="1">Membrane</location>
        <topology evidence="1">Multi-pass membrane protein</topology>
    </subcellularLocation>
</comment>
<protein>
    <submittedName>
        <fullName evidence="6">Sulfite exporter TauE/SafE</fullName>
    </submittedName>
</protein>